<keyword evidence="1" id="KW-0472">Membrane</keyword>
<proteinExistence type="predicted"/>
<feature type="transmembrane region" description="Helical" evidence="1">
    <location>
        <begin position="13"/>
        <end position="31"/>
    </location>
</feature>
<evidence type="ECO:0000256" key="1">
    <source>
        <dbReference type="SAM" id="Phobius"/>
    </source>
</evidence>
<evidence type="ECO:0000313" key="2">
    <source>
        <dbReference type="EMBL" id="SMO96473.1"/>
    </source>
</evidence>
<evidence type="ECO:0000313" key="3">
    <source>
        <dbReference type="Proteomes" id="UP000320300"/>
    </source>
</evidence>
<gene>
    <name evidence="2" type="ORF">SAMN06265348_11390</name>
</gene>
<reference evidence="2 3" key="1">
    <citation type="submission" date="2017-05" db="EMBL/GenBank/DDBJ databases">
        <authorList>
            <person name="Varghese N."/>
            <person name="Submissions S."/>
        </authorList>
    </citation>
    <scope>NUCLEOTIDE SEQUENCE [LARGE SCALE GENOMIC DNA]</scope>
    <source>
        <strain evidence="2 3">DSM 19036</strain>
    </source>
</reference>
<accession>A0A521FJU0</accession>
<dbReference type="AlphaFoldDB" id="A0A521FJU0"/>
<keyword evidence="1" id="KW-1133">Transmembrane helix</keyword>
<keyword evidence="1" id="KW-0812">Transmembrane</keyword>
<dbReference type="Proteomes" id="UP000320300">
    <property type="component" value="Unassembled WGS sequence"/>
</dbReference>
<organism evidence="2 3">
    <name type="scientific">Pedobacter westerhofensis</name>
    <dbReference type="NCBI Taxonomy" id="425512"/>
    <lineage>
        <taxon>Bacteria</taxon>
        <taxon>Pseudomonadati</taxon>
        <taxon>Bacteroidota</taxon>
        <taxon>Sphingobacteriia</taxon>
        <taxon>Sphingobacteriales</taxon>
        <taxon>Sphingobacteriaceae</taxon>
        <taxon>Pedobacter</taxon>
    </lineage>
</organism>
<dbReference type="EMBL" id="FXTN01000013">
    <property type="protein sequence ID" value="SMO96473.1"/>
    <property type="molecule type" value="Genomic_DNA"/>
</dbReference>
<keyword evidence="3" id="KW-1185">Reference proteome</keyword>
<name>A0A521FJU0_9SPHI</name>
<sequence>MCAKKNENNVWNFVYGFVYLIAFIIVVVFILKNSFERRLFNIYRYEYYYDYFRIHFASQRLDQ</sequence>
<protein>
    <submittedName>
        <fullName evidence="2">Uncharacterized protein</fullName>
    </submittedName>
</protein>